<comment type="caution">
    <text evidence="4">The sequence shown here is derived from an EMBL/GenBank/DDBJ whole genome shotgun (WGS) entry which is preliminary data.</text>
</comment>
<dbReference type="GO" id="GO:0003824">
    <property type="term" value="F:catalytic activity"/>
    <property type="evidence" value="ECO:0007669"/>
    <property type="project" value="UniProtKB-ARBA"/>
</dbReference>
<dbReference type="PIRSF" id="PIRSF005572">
    <property type="entry name" value="NifS"/>
    <property type="match status" value="1"/>
</dbReference>
<gene>
    <name evidence="4" type="ORF">HMPREF0367_01357</name>
</gene>
<dbReference type="InterPro" id="IPR016454">
    <property type="entry name" value="Cysteine_dSase"/>
</dbReference>
<keyword evidence="2" id="KW-0663">Pyridoxal phosphate</keyword>
<feature type="domain" description="Aminotransferase class V" evidence="3">
    <location>
        <begin position="7"/>
        <end position="366"/>
    </location>
</feature>
<protein>
    <submittedName>
        <fullName evidence="4">Putative cysteine desulfurase</fullName>
    </submittedName>
</protein>
<dbReference type="PANTHER" id="PTHR11601:SF50">
    <property type="entry name" value="CYSTEINE DESULFURASE ISCS 2-RELATED"/>
    <property type="match status" value="1"/>
</dbReference>
<dbReference type="SUPFAM" id="SSF53383">
    <property type="entry name" value="PLP-dependent transferases"/>
    <property type="match status" value="1"/>
</dbReference>
<evidence type="ECO:0000256" key="1">
    <source>
        <dbReference type="ARBA" id="ARBA00001933"/>
    </source>
</evidence>
<dbReference type="PATRIC" id="fig|649755.3.peg.1256"/>
<dbReference type="EMBL" id="AWVI01000061">
    <property type="protein sequence ID" value="ERK44568.1"/>
    <property type="molecule type" value="Genomic_DNA"/>
</dbReference>
<dbReference type="Gene3D" id="3.90.1150.10">
    <property type="entry name" value="Aspartate Aminotransferase, domain 1"/>
    <property type="match status" value="1"/>
</dbReference>
<proteinExistence type="predicted"/>
<dbReference type="InterPro" id="IPR000192">
    <property type="entry name" value="Aminotrans_V_dom"/>
</dbReference>
<dbReference type="PANTHER" id="PTHR11601">
    <property type="entry name" value="CYSTEINE DESULFURYLASE FAMILY MEMBER"/>
    <property type="match status" value="1"/>
</dbReference>
<evidence type="ECO:0000313" key="4">
    <source>
        <dbReference type="EMBL" id="ERK44568.1"/>
    </source>
</evidence>
<name>U2QTF3_9FIRM</name>
<dbReference type="Pfam" id="PF00266">
    <property type="entry name" value="Aminotran_5"/>
    <property type="match status" value="1"/>
</dbReference>
<dbReference type="AlphaFoldDB" id="U2QTF3"/>
<evidence type="ECO:0000259" key="3">
    <source>
        <dbReference type="Pfam" id="PF00266"/>
    </source>
</evidence>
<dbReference type="Gene3D" id="3.40.640.10">
    <property type="entry name" value="Type I PLP-dependent aspartate aminotransferase-like (Major domain)"/>
    <property type="match status" value="1"/>
</dbReference>
<sequence>MWLSNMIYFDNSSTTSVRPEVLDVYTKLLKDTYGNPDSLHALGRRSHQLLEKSRANIAQLLHVNPSEIIFTGCASESNSLAIIGYALANEHRGHHILTSNVEHASVAHSMEFLKRFGFEIEELKINEQGIVTPETVKNHMRKDTILVSIMHVNNEVGSINPIKEIEKIVHSNPICAFHVDCVQSFSKIDVPFEILDMATISAHKIHGLKGSALLMKKNKIQLVPLIQGGQQEQGLRGGTENAPANIVLAKTIRLALEEQEAGYKHVKEINEYIRKEIMKIPNTQINSPDDAIPYILNISLDMITSEVLLNALDKKGICVSAKSTCSSHSSNASSVLLAMNKTQKSATHMIRLSFDKNNTLEEAKQFIKACKEIVKEYGLSL</sequence>
<dbReference type="Proteomes" id="UP000016658">
    <property type="component" value="Unassembled WGS sequence"/>
</dbReference>
<dbReference type="InterPro" id="IPR015421">
    <property type="entry name" value="PyrdxlP-dep_Trfase_major"/>
</dbReference>
<comment type="cofactor">
    <cofactor evidence="1">
        <name>pyridoxal 5'-phosphate</name>
        <dbReference type="ChEBI" id="CHEBI:597326"/>
    </cofactor>
</comment>
<dbReference type="HOGENOM" id="CLU_003433_0_0_9"/>
<organism evidence="4 5">
    <name type="scientific">Faecalitalea cylindroides ATCC 27803</name>
    <dbReference type="NCBI Taxonomy" id="649755"/>
    <lineage>
        <taxon>Bacteria</taxon>
        <taxon>Bacillati</taxon>
        <taxon>Bacillota</taxon>
        <taxon>Erysipelotrichia</taxon>
        <taxon>Erysipelotrichales</taxon>
        <taxon>Erysipelotrichaceae</taxon>
        <taxon>Faecalitalea</taxon>
    </lineage>
</organism>
<evidence type="ECO:0000256" key="2">
    <source>
        <dbReference type="ARBA" id="ARBA00022898"/>
    </source>
</evidence>
<evidence type="ECO:0000313" key="5">
    <source>
        <dbReference type="Proteomes" id="UP000016658"/>
    </source>
</evidence>
<reference evidence="4 5" key="1">
    <citation type="submission" date="2013-06" db="EMBL/GenBank/DDBJ databases">
        <authorList>
            <person name="Weinstock G."/>
            <person name="Sodergren E."/>
            <person name="Lobos E.A."/>
            <person name="Fulton L."/>
            <person name="Fulton R."/>
            <person name="Courtney L."/>
            <person name="Fronick C."/>
            <person name="O'Laughlin M."/>
            <person name="Godfrey J."/>
            <person name="Wilson R.M."/>
            <person name="Miner T."/>
            <person name="Farmer C."/>
            <person name="Delehaunty K."/>
            <person name="Cordes M."/>
            <person name="Minx P."/>
            <person name="Tomlinson C."/>
            <person name="Chen J."/>
            <person name="Wollam A."/>
            <person name="Pepin K.H."/>
            <person name="Bhonagiri V."/>
            <person name="Zhang X."/>
            <person name="Warren W."/>
            <person name="Mitreva M."/>
            <person name="Mardis E.R."/>
            <person name="Wilson R.K."/>
        </authorList>
    </citation>
    <scope>NUCLEOTIDE SEQUENCE [LARGE SCALE GENOMIC DNA]</scope>
    <source>
        <strain evidence="4 5">ATCC 27803</strain>
    </source>
</reference>
<dbReference type="InterPro" id="IPR015422">
    <property type="entry name" value="PyrdxlP-dep_Trfase_small"/>
</dbReference>
<accession>U2QTF3</accession>
<dbReference type="InterPro" id="IPR015424">
    <property type="entry name" value="PyrdxlP-dep_Trfase"/>
</dbReference>